<organism evidence="4 5">
    <name type="scientific">Naegleria lovaniensis</name>
    <name type="common">Amoeba</name>
    <dbReference type="NCBI Taxonomy" id="51637"/>
    <lineage>
        <taxon>Eukaryota</taxon>
        <taxon>Discoba</taxon>
        <taxon>Heterolobosea</taxon>
        <taxon>Tetramitia</taxon>
        <taxon>Eutetramitia</taxon>
        <taxon>Vahlkampfiidae</taxon>
        <taxon>Naegleria</taxon>
    </lineage>
</organism>
<dbReference type="SMART" id="SM00248">
    <property type="entry name" value="ANK"/>
    <property type="match status" value="4"/>
</dbReference>
<evidence type="ECO:0000313" key="5">
    <source>
        <dbReference type="Proteomes" id="UP000816034"/>
    </source>
</evidence>
<dbReference type="EMBL" id="PYSW02000032">
    <property type="protein sequence ID" value="KAG2378509.1"/>
    <property type="molecule type" value="Genomic_DNA"/>
</dbReference>
<name>A0AA88KL57_NAELO</name>
<dbReference type="PANTHER" id="PTHR24173">
    <property type="entry name" value="ANKYRIN REPEAT CONTAINING"/>
    <property type="match status" value="1"/>
</dbReference>
<protein>
    <recommendedName>
        <fullName evidence="6">Ankyrin repeat domain-containing protein</fullName>
    </recommendedName>
</protein>
<accession>A0AA88KL57</accession>
<evidence type="ECO:0000256" key="2">
    <source>
        <dbReference type="ARBA" id="ARBA00023043"/>
    </source>
</evidence>
<evidence type="ECO:0000313" key="4">
    <source>
        <dbReference type="EMBL" id="KAG2378509.1"/>
    </source>
</evidence>
<dbReference type="Gene3D" id="1.25.40.20">
    <property type="entry name" value="Ankyrin repeat-containing domain"/>
    <property type="match status" value="1"/>
</dbReference>
<comment type="caution">
    <text evidence="4">The sequence shown here is derived from an EMBL/GenBank/DDBJ whole genome shotgun (WGS) entry which is preliminary data.</text>
</comment>
<dbReference type="GeneID" id="68100602"/>
<keyword evidence="1" id="KW-0677">Repeat</keyword>
<keyword evidence="5" id="KW-1185">Reference proteome</keyword>
<feature type="repeat" description="ANK" evidence="3">
    <location>
        <begin position="120"/>
        <end position="152"/>
    </location>
</feature>
<gene>
    <name evidence="4" type="ORF">C9374_008148</name>
</gene>
<dbReference type="InterPro" id="IPR036770">
    <property type="entry name" value="Ankyrin_rpt-contain_sf"/>
</dbReference>
<dbReference type="SUPFAM" id="SSF48403">
    <property type="entry name" value="Ankyrin repeat"/>
    <property type="match status" value="1"/>
</dbReference>
<evidence type="ECO:0008006" key="6">
    <source>
        <dbReference type="Google" id="ProtNLM"/>
    </source>
</evidence>
<feature type="repeat" description="ANK" evidence="3">
    <location>
        <begin position="72"/>
        <end position="104"/>
    </location>
</feature>
<reference evidence="4 5" key="1">
    <citation type="journal article" date="2018" name="BMC Genomics">
        <title>The genome of Naegleria lovaniensis, the basis for a comparative approach to unravel pathogenicity factors of the human pathogenic amoeba N. fowleri.</title>
        <authorList>
            <person name="Liechti N."/>
            <person name="Schurch N."/>
            <person name="Bruggmann R."/>
            <person name="Wittwer M."/>
        </authorList>
    </citation>
    <scope>NUCLEOTIDE SEQUENCE [LARGE SCALE GENOMIC DNA]</scope>
    <source>
        <strain evidence="4 5">ATCC 30569</strain>
    </source>
</reference>
<evidence type="ECO:0000256" key="1">
    <source>
        <dbReference type="ARBA" id="ARBA00022737"/>
    </source>
</evidence>
<proteinExistence type="predicted"/>
<dbReference type="Proteomes" id="UP000816034">
    <property type="component" value="Unassembled WGS sequence"/>
</dbReference>
<evidence type="ECO:0000256" key="3">
    <source>
        <dbReference type="PROSITE-ProRule" id="PRU00023"/>
    </source>
</evidence>
<dbReference type="PANTHER" id="PTHR24173:SF74">
    <property type="entry name" value="ANKYRIN REPEAT DOMAIN-CONTAINING PROTEIN 16"/>
    <property type="match status" value="1"/>
</dbReference>
<dbReference type="Pfam" id="PF12796">
    <property type="entry name" value="Ank_2"/>
    <property type="match status" value="1"/>
</dbReference>
<keyword evidence="2 3" id="KW-0040">ANK repeat</keyword>
<dbReference type="RefSeq" id="XP_044545771.1">
    <property type="nucleotide sequence ID" value="XM_044698192.1"/>
</dbReference>
<feature type="repeat" description="ANK" evidence="3">
    <location>
        <begin position="43"/>
        <end position="75"/>
    </location>
</feature>
<dbReference type="PROSITE" id="PS50088">
    <property type="entry name" value="ANK_REPEAT"/>
    <property type="match status" value="3"/>
</dbReference>
<dbReference type="Pfam" id="PF00023">
    <property type="entry name" value="Ank"/>
    <property type="match status" value="1"/>
</dbReference>
<dbReference type="InterPro" id="IPR002110">
    <property type="entry name" value="Ankyrin_rpt"/>
</dbReference>
<dbReference type="AlphaFoldDB" id="A0AA88KL57"/>
<dbReference type="PROSITE" id="PS50297">
    <property type="entry name" value="ANK_REP_REGION"/>
    <property type="match status" value="3"/>
</dbReference>
<sequence length="175" mass="18500">MAQQSSTKDLYDAVTKGDVAAVKKIVESGKADLNAFSPVGIFESETPLFAASFKGNKEIVSLLVSKGAKVELGDNSLHGAASKDNVEILEVLVKAGLSVNSKSYVSASLVAINLLQPKQFGDTPLHIASYFGRVASVEELLRLGADKSIKNNLGKTAHDIAEARGQSMVSRLVKI</sequence>